<dbReference type="InterPro" id="IPR029058">
    <property type="entry name" value="AB_hydrolase_fold"/>
</dbReference>
<dbReference type="Gene3D" id="3.40.50.1820">
    <property type="entry name" value="alpha/beta hydrolase"/>
    <property type="match status" value="1"/>
</dbReference>
<feature type="domain" description="BD-FAE-like" evidence="2">
    <location>
        <begin position="12"/>
        <end position="221"/>
    </location>
</feature>
<evidence type="ECO:0000313" key="3">
    <source>
        <dbReference type="EMBL" id="GAA0900678.1"/>
    </source>
</evidence>
<gene>
    <name evidence="3" type="ORF">GCM10009559_66790</name>
</gene>
<name>A0ABN1NB36_9PSEU</name>
<evidence type="ECO:0000256" key="1">
    <source>
        <dbReference type="ARBA" id="ARBA00022801"/>
    </source>
</evidence>
<reference evidence="3 4" key="1">
    <citation type="journal article" date="2019" name="Int. J. Syst. Evol. Microbiol.">
        <title>The Global Catalogue of Microorganisms (GCM) 10K type strain sequencing project: providing services to taxonomists for standard genome sequencing and annotation.</title>
        <authorList>
            <consortium name="The Broad Institute Genomics Platform"/>
            <consortium name="The Broad Institute Genome Sequencing Center for Infectious Disease"/>
            <person name="Wu L."/>
            <person name="Ma J."/>
        </authorList>
    </citation>
    <scope>NUCLEOTIDE SEQUENCE [LARGE SCALE GENOMIC DNA]</scope>
    <source>
        <strain evidence="3 4">JCM 11117</strain>
    </source>
</reference>
<keyword evidence="1 3" id="KW-0378">Hydrolase</keyword>
<dbReference type="SUPFAM" id="SSF53474">
    <property type="entry name" value="alpha/beta-Hydrolases"/>
    <property type="match status" value="1"/>
</dbReference>
<proteinExistence type="predicted"/>
<dbReference type="EMBL" id="BAAAHP010000223">
    <property type="protein sequence ID" value="GAA0900678.1"/>
    <property type="molecule type" value="Genomic_DNA"/>
</dbReference>
<organism evidence="3 4">
    <name type="scientific">Pseudonocardia zijingensis</name>
    <dbReference type="NCBI Taxonomy" id="153376"/>
    <lineage>
        <taxon>Bacteria</taxon>
        <taxon>Bacillati</taxon>
        <taxon>Actinomycetota</taxon>
        <taxon>Actinomycetes</taxon>
        <taxon>Pseudonocardiales</taxon>
        <taxon>Pseudonocardiaceae</taxon>
        <taxon>Pseudonocardia</taxon>
    </lineage>
</organism>
<sequence>MAKPLGYRPLTLDLVVPKAAEPVPLVVHIYGGAFAVGSHKTNSLGAELVDRLLPQGIAVAAIQYRHSREASFPAQVHDVKAAVRWLRHHGEALGLDGSRFGAWGSSSGGYLATMLAVTADNPDLEGALGITDASSAVQAAVSWSAPVNIARMPPPPGESPFHALNIDPHDWFLGTRVAESPSIAMAASTSTYVSASSAPLHLAHGEQDTGIPIDQSEEITAAYDRAGATVVFERIPGAGHFFSDGDRDRLITLGLDFLLRHTNGR</sequence>
<comment type="caution">
    <text evidence="3">The sequence shown here is derived from an EMBL/GenBank/DDBJ whole genome shotgun (WGS) entry which is preliminary data.</text>
</comment>
<dbReference type="PANTHER" id="PTHR48081">
    <property type="entry name" value="AB HYDROLASE SUPERFAMILY PROTEIN C4A8.06C"/>
    <property type="match status" value="1"/>
</dbReference>
<evidence type="ECO:0000259" key="2">
    <source>
        <dbReference type="Pfam" id="PF20434"/>
    </source>
</evidence>
<evidence type="ECO:0000313" key="4">
    <source>
        <dbReference type="Proteomes" id="UP001499967"/>
    </source>
</evidence>
<dbReference type="InterPro" id="IPR050300">
    <property type="entry name" value="GDXG_lipolytic_enzyme"/>
</dbReference>
<accession>A0ABN1NB36</accession>
<dbReference type="Pfam" id="PF20434">
    <property type="entry name" value="BD-FAE"/>
    <property type="match status" value="1"/>
</dbReference>
<dbReference type="PANTHER" id="PTHR48081:SF13">
    <property type="entry name" value="ALPHA_BETA HYDROLASE"/>
    <property type="match status" value="1"/>
</dbReference>
<protein>
    <submittedName>
        <fullName evidence="3">Alpha/beta hydrolase</fullName>
    </submittedName>
</protein>
<dbReference type="InterPro" id="IPR049492">
    <property type="entry name" value="BD-FAE-like_dom"/>
</dbReference>
<dbReference type="Proteomes" id="UP001499967">
    <property type="component" value="Unassembled WGS sequence"/>
</dbReference>
<dbReference type="GO" id="GO:0016787">
    <property type="term" value="F:hydrolase activity"/>
    <property type="evidence" value="ECO:0007669"/>
    <property type="project" value="UniProtKB-KW"/>
</dbReference>
<dbReference type="RefSeq" id="WP_343945720.1">
    <property type="nucleotide sequence ID" value="NZ_BAAAHP010000223.1"/>
</dbReference>
<keyword evidence="4" id="KW-1185">Reference proteome</keyword>